<name>A0A512C7T7_9BACT</name>
<comment type="caution">
    <text evidence="1">The sequence shown here is derived from an EMBL/GenBank/DDBJ whole genome shotgun (WGS) entry which is preliminary data.</text>
</comment>
<keyword evidence="2" id="KW-1185">Reference proteome</keyword>
<dbReference type="AlphaFoldDB" id="A0A512C7T7"/>
<gene>
    <name evidence="1" type="ORF">CQA01_07950</name>
</gene>
<evidence type="ECO:0000313" key="2">
    <source>
        <dbReference type="Proteomes" id="UP000321301"/>
    </source>
</evidence>
<organism evidence="1 2">
    <name type="scientific">Cyclobacterium qasimii</name>
    <dbReference type="NCBI Taxonomy" id="1350429"/>
    <lineage>
        <taxon>Bacteria</taxon>
        <taxon>Pseudomonadati</taxon>
        <taxon>Bacteroidota</taxon>
        <taxon>Cytophagia</taxon>
        <taxon>Cytophagales</taxon>
        <taxon>Cyclobacteriaceae</taxon>
        <taxon>Cyclobacterium</taxon>
    </lineage>
</organism>
<proteinExistence type="predicted"/>
<sequence>MSNKLSSVIYQYRNYKADQVLTHTQLNETIAYFEDQDRLTRIALTGVGIVHGLTISTRATEGGDQFVVKQGVGITTDGDLILLHEQLSEEEPKEKNIAIDELTFTHFRVFSDEYARYSPYFYIDEEQFPIWEFCNEGDTDAKPLSDLANWKGMNMVAYLECYPKSQDICGEINCDNQGIEQITRLHFLMLEDASIQNLVNLDELLLKKIKITELLSELSALQLMKVVHNAQNSSDLAALDKLYIAAIDNGNTLDEMAKGLSIVLEGFNSILEIEDDIQHSIEIFKELSDNVFNQQDENYNFYQYRYLLAKDLISTYNAIIDALNKFDFWPNPEITSFPKHLLLGKLDGTGYRHDFYKSPALGDYVHDRSEINSLLSKMQFLLTSFEIKTEKEEGLRIIPDGKKKHNPLFPSIPFYYKTNEGDFSGWSSDANAISFYYAMGNNPLLVEHEGLDSYLIGGHLITDGENTYQAISSMINQFGLEFKIYHFDLAHNQNELKKLFKDHPSCSSRGGVPKSGTYILLSYDNKVVADLSLSYRIVDETGLIGSSHIRVASCSYPWISSLKFLNNLSRSIKGSARKSGAQPTTYRLVVNNYSINGQSIINGAVTLEIPIESIYNRRMHAITEALNERFPKGLVFDYDESHKRFVITRPFDDVFSISFSDNTISINKPSYTYTQDEMVKSDRTFRLAATRCDELRKYREATYLQLQTEFAPVDKDDDNGEFKGKWKQWYNLIEDLKVDSRFKENFKPRIPEKVNDLPGSVQRIIRNVQSALGSSEIGHKLYLTGDWVNGSWASIEMIHDYKNSTDTNDVIFRFLQLRSLLHGKDQASKASLVVVLDREIDRGEMTKTLEPFTEMADIYIEVPAKSGQPRGIDSIQKLQL</sequence>
<dbReference type="Proteomes" id="UP000321301">
    <property type="component" value="Unassembled WGS sequence"/>
</dbReference>
<evidence type="ECO:0000313" key="1">
    <source>
        <dbReference type="EMBL" id="GEO20261.1"/>
    </source>
</evidence>
<protein>
    <submittedName>
        <fullName evidence="1">Uncharacterized protein</fullName>
    </submittedName>
</protein>
<dbReference type="EMBL" id="BJYV01000002">
    <property type="protein sequence ID" value="GEO20261.1"/>
    <property type="molecule type" value="Genomic_DNA"/>
</dbReference>
<dbReference type="RefSeq" id="WP_146947149.1">
    <property type="nucleotide sequence ID" value="NZ_BJYV01000002.1"/>
</dbReference>
<accession>A0A512C7T7</accession>
<reference evidence="1 2" key="1">
    <citation type="submission" date="2019-07" db="EMBL/GenBank/DDBJ databases">
        <title>Whole genome shotgun sequence of Cyclobacterium qasimii NBRC 106168.</title>
        <authorList>
            <person name="Hosoyama A."/>
            <person name="Uohara A."/>
            <person name="Ohji S."/>
            <person name="Ichikawa N."/>
        </authorList>
    </citation>
    <scope>NUCLEOTIDE SEQUENCE [LARGE SCALE GENOMIC DNA]</scope>
    <source>
        <strain evidence="1 2">NBRC 106168</strain>
    </source>
</reference>